<dbReference type="InterPro" id="IPR031319">
    <property type="entry name" value="A-amylase_C"/>
</dbReference>
<evidence type="ECO:0000259" key="14">
    <source>
        <dbReference type="PROSITE" id="PS51166"/>
    </source>
</evidence>
<dbReference type="Pfam" id="PF00128">
    <property type="entry name" value="Alpha-amylase"/>
    <property type="match status" value="1"/>
</dbReference>
<dbReference type="PROSITE" id="PS51166">
    <property type="entry name" value="CBM20"/>
    <property type="match status" value="1"/>
</dbReference>
<evidence type="ECO:0000313" key="15">
    <source>
        <dbReference type="EMBL" id="UXH78510.1"/>
    </source>
</evidence>
<dbReference type="SUPFAM" id="SSF49452">
    <property type="entry name" value="Starch-binding domain-like"/>
    <property type="match status" value="1"/>
</dbReference>
<dbReference type="SUPFAM" id="SSF51445">
    <property type="entry name" value="(Trans)glycosidases"/>
    <property type="match status" value="1"/>
</dbReference>
<feature type="domain" description="CBM20" evidence="14">
    <location>
        <begin position="513"/>
        <end position="624"/>
    </location>
</feature>
<name>A0ABY6B0Y8_9BURK</name>
<dbReference type="GO" id="GO:0016787">
    <property type="term" value="F:hydrolase activity"/>
    <property type="evidence" value="ECO:0007669"/>
    <property type="project" value="UniProtKB-KW"/>
</dbReference>
<evidence type="ECO:0000256" key="9">
    <source>
        <dbReference type="ARBA" id="ARBA00023277"/>
    </source>
</evidence>
<dbReference type="Pfam" id="PF00686">
    <property type="entry name" value="CBM_20"/>
    <property type="match status" value="1"/>
</dbReference>
<dbReference type="PRINTS" id="PR00110">
    <property type="entry name" value="ALPHAAMYLASE"/>
</dbReference>
<evidence type="ECO:0000256" key="1">
    <source>
        <dbReference type="ARBA" id="ARBA00000548"/>
    </source>
</evidence>
<proteinExistence type="inferred from homology"/>
<dbReference type="RefSeq" id="WP_261758321.1">
    <property type="nucleotide sequence ID" value="NZ_CP104562.2"/>
</dbReference>
<reference evidence="15" key="1">
    <citation type="submission" date="2022-10" db="EMBL/GenBank/DDBJ databases">
        <title>Characterization and whole genome sequencing of a new Roseateles species, isolated from fresh water.</title>
        <authorList>
            <person name="Guliayeva D.Y."/>
            <person name="Akhremchuk A.E."/>
            <person name="Sikolenko M.A."/>
            <person name="Valentovich L.N."/>
            <person name="Sidarenka A.V."/>
        </authorList>
    </citation>
    <scope>NUCLEOTIDE SEQUENCE</scope>
    <source>
        <strain evidence="15">BIM B-1768</strain>
    </source>
</reference>
<evidence type="ECO:0000256" key="8">
    <source>
        <dbReference type="ARBA" id="ARBA00022837"/>
    </source>
</evidence>
<keyword evidence="7 12" id="KW-0378">Hydrolase</keyword>
<dbReference type="EMBL" id="CP104562">
    <property type="protein sequence ID" value="UXH78510.1"/>
    <property type="molecule type" value="Genomic_DNA"/>
</dbReference>
<evidence type="ECO:0000256" key="6">
    <source>
        <dbReference type="ARBA" id="ARBA00022723"/>
    </source>
</evidence>
<gene>
    <name evidence="15" type="ORF">N4261_00795</name>
</gene>
<evidence type="ECO:0000313" key="16">
    <source>
        <dbReference type="Proteomes" id="UP001064933"/>
    </source>
</evidence>
<evidence type="ECO:0000256" key="7">
    <source>
        <dbReference type="ARBA" id="ARBA00022801"/>
    </source>
</evidence>
<comment type="cofactor">
    <cofactor evidence="2">
        <name>Ca(2+)</name>
        <dbReference type="ChEBI" id="CHEBI:29108"/>
    </cofactor>
</comment>
<keyword evidence="10 12" id="KW-0326">Glycosidase</keyword>
<protein>
    <recommendedName>
        <fullName evidence="5 12">Alpha-amylase</fullName>
        <ecNumber evidence="4 12">3.2.1.1</ecNumber>
    </recommendedName>
</protein>
<evidence type="ECO:0000256" key="13">
    <source>
        <dbReference type="SAM" id="MobiDB-lite"/>
    </source>
</evidence>
<dbReference type="Gene3D" id="2.60.40.1180">
    <property type="entry name" value="Golgi alpha-mannosidase II"/>
    <property type="match status" value="1"/>
</dbReference>
<keyword evidence="6" id="KW-0479">Metal-binding</keyword>
<evidence type="ECO:0000256" key="10">
    <source>
        <dbReference type="ARBA" id="ARBA00023295"/>
    </source>
</evidence>
<evidence type="ECO:0000256" key="12">
    <source>
        <dbReference type="RuleBase" id="RU361134"/>
    </source>
</evidence>
<feature type="compositionally biased region" description="Polar residues" evidence="13">
    <location>
        <begin position="596"/>
        <end position="606"/>
    </location>
</feature>
<comment type="similarity">
    <text evidence="3 11">Belongs to the glycosyl hydrolase 13 family.</text>
</comment>
<evidence type="ECO:0000256" key="2">
    <source>
        <dbReference type="ARBA" id="ARBA00001913"/>
    </source>
</evidence>
<dbReference type="InterPro" id="IPR017853">
    <property type="entry name" value="GH"/>
</dbReference>
<keyword evidence="9 12" id="KW-0119">Carbohydrate metabolism</keyword>
<dbReference type="CDD" id="cd11317">
    <property type="entry name" value="AmyAc_bac_euk_AmyA"/>
    <property type="match status" value="1"/>
</dbReference>
<keyword evidence="8" id="KW-0106">Calcium</keyword>
<sequence>MRPGHTPRRRLQAASWLLGLGLGLGLGGSAWALNPNDTSVQMFQWKWNDLAYECTQSLGPNGYGAIQISPPSASKVTNAWWGVYQPVNYVSFKSTFGTEAELRNMISTCHAAGVRVYADVVVNQLAGDSSATAGLASDGSSWSAANLSYPYFSANDFHSNCTIQPADYETASGRANVQNCRLSGMPDLRTESSYVQGQIVNYLRTLVDMGIDGFRIDAAKHQPASALNAILSTLKASRPTTQMGEPIWVTQEIIPDAEVARNDYLVNGTLNEYRYVYLMKEAFRNLNGATPASIPTAMGTWNNWGGTWGFLQPSQATVFVNNWDSEREGTSLNASNFTGTTNDTQGSHRYDLANLFMLAQGYGEAQLHSGYRFTNKDQGKPSASPYVNGVAQVNVNWDFIHRWPHLAAMVKFRSAARGQALQNWVTGTANQIAFSRGKVGFVALNNTTKAWTRSFATGLPAGTYCNVVHGVANAAGTACAADTVTVDAAGNATITIPADGGSTVPAVAIYTGQRVASTCALTFSVANAGTTMGQGVYVVGNQTALGSWTPSRGFPLTIQGSGASATWSGTVVLPANTATQYKYVKWNGSSAVWEANQSTGSGNREITSCAAGGSASRNDGSFAK</sequence>
<dbReference type="InterPro" id="IPR013784">
    <property type="entry name" value="Carb-bd-like_fold"/>
</dbReference>
<dbReference type="InterPro" id="IPR006046">
    <property type="entry name" value="Alpha_amylase"/>
</dbReference>
<dbReference type="Pfam" id="PF02806">
    <property type="entry name" value="Alpha-amylase_C"/>
    <property type="match status" value="1"/>
</dbReference>
<evidence type="ECO:0000256" key="11">
    <source>
        <dbReference type="RuleBase" id="RU003615"/>
    </source>
</evidence>
<dbReference type="Gene3D" id="3.20.20.80">
    <property type="entry name" value="Glycosidases"/>
    <property type="match status" value="1"/>
</dbReference>
<comment type="catalytic activity">
    <reaction evidence="1 12">
        <text>Endohydrolysis of (1-&gt;4)-alpha-D-glucosidic linkages in polysaccharides containing three or more (1-&gt;4)-alpha-linked D-glucose units.</text>
        <dbReference type="EC" id="3.2.1.1"/>
    </reaction>
</comment>
<dbReference type="InterPro" id="IPR013780">
    <property type="entry name" value="Glyco_hydro_b"/>
</dbReference>
<feature type="region of interest" description="Disordered" evidence="13">
    <location>
        <begin position="596"/>
        <end position="624"/>
    </location>
</feature>
<dbReference type="Gene3D" id="2.60.40.10">
    <property type="entry name" value="Immunoglobulins"/>
    <property type="match status" value="1"/>
</dbReference>
<dbReference type="Proteomes" id="UP001064933">
    <property type="component" value="Chromosome"/>
</dbReference>
<dbReference type="SMART" id="SM00632">
    <property type="entry name" value="Aamy_C"/>
    <property type="match status" value="1"/>
</dbReference>
<dbReference type="SMART" id="SM00642">
    <property type="entry name" value="Aamy"/>
    <property type="match status" value="1"/>
</dbReference>
<dbReference type="SUPFAM" id="SSF51011">
    <property type="entry name" value="Glycosyl hydrolase domain"/>
    <property type="match status" value="1"/>
</dbReference>
<evidence type="ECO:0000256" key="3">
    <source>
        <dbReference type="ARBA" id="ARBA00008061"/>
    </source>
</evidence>
<dbReference type="SMART" id="SM01065">
    <property type="entry name" value="CBM_2"/>
    <property type="match status" value="1"/>
</dbReference>
<feature type="compositionally biased region" description="Polar residues" evidence="13">
    <location>
        <begin position="615"/>
        <end position="624"/>
    </location>
</feature>
<evidence type="ECO:0000256" key="5">
    <source>
        <dbReference type="ARBA" id="ARBA00017303"/>
    </source>
</evidence>
<dbReference type="EC" id="3.2.1.1" evidence="4 12"/>
<dbReference type="InterPro" id="IPR006048">
    <property type="entry name" value="A-amylase/branching_C"/>
</dbReference>
<dbReference type="InterPro" id="IPR002044">
    <property type="entry name" value="CBM20"/>
</dbReference>
<dbReference type="PANTHER" id="PTHR43447">
    <property type="entry name" value="ALPHA-AMYLASE"/>
    <property type="match status" value="1"/>
</dbReference>
<accession>A0ABY6B0Y8</accession>
<evidence type="ECO:0000256" key="4">
    <source>
        <dbReference type="ARBA" id="ARBA00012595"/>
    </source>
</evidence>
<organism evidence="15 16">
    <name type="scientific">Roseateles amylovorans</name>
    <dbReference type="NCBI Taxonomy" id="2978473"/>
    <lineage>
        <taxon>Bacteria</taxon>
        <taxon>Pseudomonadati</taxon>
        <taxon>Pseudomonadota</taxon>
        <taxon>Betaproteobacteria</taxon>
        <taxon>Burkholderiales</taxon>
        <taxon>Sphaerotilaceae</taxon>
        <taxon>Roseateles</taxon>
    </lineage>
</organism>
<dbReference type="InterPro" id="IPR006047">
    <property type="entry name" value="GH13_cat_dom"/>
</dbReference>
<keyword evidence="16" id="KW-1185">Reference proteome</keyword>
<dbReference type="InterPro" id="IPR013783">
    <property type="entry name" value="Ig-like_fold"/>
</dbReference>